<dbReference type="AlphaFoldDB" id="M1N0Z4"/>
<sequence length="105" mass="11567">MKLKLFLTVILISAITFTEYPKAILQSNTYKEGVYDITNTPQVKATAMLTTPNTVTSLILIDPNGNEVFYKKFDTANESVNLGTILDDDRIAIIGKGEIAITINL</sequence>
<dbReference type="eggNOG" id="ENOG5030H69">
    <property type="taxonomic scope" value="Bacteria"/>
</dbReference>
<dbReference type="EMBL" id="CP004121">
    <property type="protein sequence ID" value="AGF57192.1"/>
    <property type="molecule type" value="Genomic_DNA"/>
</dbReference>
<protein>
    <submittedName>
        <fullName evidence="1">Uncharacterized protein</fullName>
    </submittedName>
</protein>
<dbReference type="KEGG" id="csr:Cspa_c34310"/>
<dbReference type="RefSeq" id="WP_015393510.1">
    <property type="nucleotide sequence ID" value="NC_020291.1"/>
</dbReference>
<name>M1N0Z4_9CLOT</name>
<gene>
    <name evidence="1" type="ORF">Cspa_c34310</name>
</gene>
<dbReference type="PATRIC" id="fig|931276.5.peg.3455"/>
<proteinExistence type="predicted"/>
<dbReference type="STRING" id="36745.CLSAP_31950"/>
<organism evidence="1 2">
    <name type="scientific">Clostridium saccharoperbutylacetonicum N1-4(HMT)</name>
    <dbReference type="NCBI Taxonomy" id="931276"/>
    <lineage>
        <taxon>Bacteria</taxon>
        <taxon>Bacillati</taxon>
        <taxon>Bacillota</taxon>
        <taxon>Clostridia</taxon>
        <taxon>Eubacteriales</taxon>
        <taxon>Clostridiaceae</taxon>
        <taxon>Clostridium</taxon>
    </lineage>
</organism>
<evidence type="ECO:0000313" key="2">
    <source>
        <dbReference type="Proteomes" id="UP000011728"/>
    </source>
</evidence>
<evidence type="ECO:0000313" key="1">
    <source>
        <dbReference type="EMBL" id="AGF57192.1"/>
    </source>
</evidence>
<keyword evidence="2" id="KW-1185">Reference proteome</keyword>
<reference evidence="1 2" key="1">
    <citation type="submission" date="2013-02" db="EMBL/GenBank/DDBJ databases">
        <title>Genome sequence of Clostridium saccharoperbutylacetonicum N1-4(HMT).</title>
        <authorList>
            <person name="Poehlein A."/>
            <person name="Daniel R."/>
        </authorList>
    </citation>
    <scope>NUCLEOTIDE SEQUENCE [LARGE SCALE GENOMIC DNA]</scope>
    <source>
        <strain evidence="2">N1-4(HMT)</strain>
    </source>
</reference>
<dbReference type="Proteomes" id="UP000011728">
    <property type="component" value="Chromosome"/>
</dbReference>
<dbReference type="HOGENOM" id="CLU_174619_0_0_9"/>
<accession>M1N0Z4</accession>
<dbReference type="OrthoDB" id="1912669at2"/>